<dbReference type="GO" id="GO:0015377">
    <property type="term" value="F:chloride:monoatomic cation symporter activity"/>
    <property type="evidence" value="ECO:0007669"/>
    <property type="project" value="InterPro"/>
</dbReference>
<proteinExistence type="inferred from homology"/>
<evidence type="ECO:0000256" key="1">
    <source>
        <dbReference type="ARBA" id="ARBA00004141"/>
    </source>
</evidence>
<dbReference type="FunFam" id="1.20.1740.10:FF:000013">
    <property type="entry name" value="Solute carrier family 12 member"/>
    <property type="match status" value="1"/>
</dbReference>
<keyword evidence="6 7" id="KW-0472">Membrane</keyword>
<evidence type="ECO:0000256" key="5">
    <source>
        <dbReference type="ARBA" id="ARBA00022989"/>
    </source>
</evidence>
<evidence type="ECO:0000313" key="9">
    <source>
        <dbReference type="EMBL" id="GBG78547.1"/>
    </source>
</evidence>
<dbReference type="PANTHER" id="PTHR11827:SF100">
    <property type="entry name" value="CATION-CHLORIDE COTRANSPORTER 1"/>
    <property type="match status" value="1"/>
</dbReference>
<evidence type="ECO:0000259" key="8">
    <source>
        <dbReference type="Pfam" id="PF00324"/>
    </source>
</evidence>
<reference evidence="9 10" key="1">
    <citation type="journal article" date="2018" name="Cell">
        <title>The Chara Genome: Secondary Complexity and Implications for Plant Terrestrialization.</title>
        <authorList>
            <person name="Nishiyama T."/>
            <person name="Sakayama H."/>
            <person name="Vries J.D."/>
            <person name="Buschmann H."/>
            <person name="Saint-Marcoux D."/>
            <person name="Ullrich K.K."/>
            <person name="Haas F.B."/>
            <person name="Vanderstraeten L."/>
            <person name="Becker D."/>
            <person name="Lang D."/>
            <person name="Vosolsobe S."/>
            <person name="Rombauts S."/>
            <person name="Wilhelmsson P.K.I."/>
            <person name="Janitza P."/>
            <person name="Kern R."/>
            <person name="Heyl A."/>
            <person name="Rumpler F."/>
            <person name="Villalobos L.I.A.C."/>
            <person name="Clay J.M."/>
            <person name="Skokan R."/>
            <person name="Toyoda A."/>
            <person name="Suzuki Y."/>
            <person name="Kagoshima H."/>
            <person name="Schijlen E."/>
            <person name="Tajeshwar N."/>
            <person name="Catarino B."/>
            <person name="Hetherington A.J."/>
            <person name="Saltykova A."/>
            <person name="Bonnot C."/>
            <person name="Breuninger H."/>
            <person name="Symeonidi A."/>
            <person name="Radhakrishnan G.V."/>
            <person name="Van Nieuwerburgh F."/>
            <person name="Deforce D."/>
            <person name="Chang C."/>
            <person name="Karol K.G."/>
            <person name="Hedrich R."/>
            <person name="Ulvskov P."/>
            <person name="Glockner G."/>
            <person name="Delwiche C.F."/>
            <person name="Petrasek J."/>
            <person name="Van de Peer Y."/>
            <person name="Friml J."/>
            <person name="Beilby M."/>
            <person name="Dolan L."/>
            <person name="Kohara Y."/>
            <person name="Sugano S."/>
            <person name="Fujiyama A."/>
            <person name="Delaux P.-M."/>
            <person name="Quint M."/>
            <person name="TheiBen G."/>
            <person name="Hagemann M."/>
            <person name="Harholt J."/>
            <person name="Dunand C."/>
            <person name="Zachgo S."/>
            <person name="Langdale J."/>
            <person name="Maumus F."/>
            <person name="Straeten D.V.D."/>
            <person name="Gould S.B."/>
            <person name="Rensing S.A."/>
        </authorList>
    </citation>
    <scope>NUCLEOTIDE SEQUENCE [LARGE SCALE GENOMIC DNA]</scope>
    <source>
        <strain evidence="9 10">S276</strain>
    </source>
</reference>
<dbReference type="Gene3D" id="1.20.1740.10">
    <property type="entry name" value="Amino acid/polyamine transporter I"/>
    <property type="match status" value="1"/>
</dbReference>
<keyword evidence="3" id="KW-0813">Transport</keyword>
<feature type="transmembrane region" description="Helical" evidence="7">
    <location>
        <begin position="94"/>
        <end position="117"/>
    </location>
</feature>
<dbReference type="Proteomes" id="UP000265515">
    <property type="component" value="Unassembled WGS sequence"/>
</dbReference>
<dbReference type="OMA" id="VHNITSH"/>
<evidence type="ECO:0000313" key="10">
    <source>
        <dbReference type="Proteomes" id="UP000265515"/>
    </source>
</evidence>
<feature type="transmembrane region" description="Helical" evidence="7">
    <location>
        <begin position="129"/>
        <end position="152"/>
    </location>
</feature>
<organism evidence="9 10">
    <name type="scientific">Chara braunii</name>
    <name type="common">Braun's stonewort</name>
    <dbReference type="NCBI Taxonomy" id="69332"/>
    <lineage>
        <taxon>Eukaryota</taxon>
        <taxon>Viridiplantae</taxon>
        <taxon>Streptophyta</taxon>
        <taxon>Charophyceae</taxon>
        <taxon>Charales</taxon>
        <taxon>Characeae</taxon>
        <taxon>Chara</taxon>
    </lineage>
</organism>
<feature type="transmembrane region" description="Helical" evidence="7">
    <location>
        <begin position="242"/>
        <end position="261"/>
    </location>
</feature>
<dbReference type="InterPro" id="IPR004842">
    <property type="entry name" value="SLC12A_fam"/>
</dbReference>
<dbReference type="OrthoDB" id="2020542at2759"/>
<comment type="similarity">
    <text evidence="2">Belongs to the SLC12A transporter family.</text>
</comment>
<feature type="transmembrane region" description="Helical" evidence="7">
    <location>
        <begin position="363"/>
        <end position="390"/>
    </location>
</feature>
<dbReference type="Gramene" id="GBG78547">
    <property type="protein sequence ID" value="GBG78547"/>
    <property type="gene ID" value="CBR_g27773"/>
</dbReference>
<dbReference type="EMBL" id="BFEA01000298">
    <property type="protein sequence ID" value="GBG78547.1"/>
    <property type="molecule type" value="Genomic_DNA"/>
</dbReference>
<keyword evidence="5 7" id="KW-1133">Transmembrane helix</keyword>
<evidence type="ECO:0000256" key="4">
    <source>
        <dbReference type="ARBA" id="ARBA00022692"/>
    </source>
</evidence>
<dbReference type="STRING" id="69332.A0A388L8C4"/>
<evidence type="ECO:0000256" key="6">
    <source>
        <dbReference type="ARBA" id="ARBA00023136"/>
    </source>
</evidence>
<dbReference type="AlphaFoldDB" id="A0A388L8C4"/>
<comment type="caution">
    <text evidence="9">The sequence shown here is derived from an EMBL/GenBank/DDBJ whole genome shotgun (WGS) entry which is preliminary data.</text>
</comment>
<evidence type="ECO:0000256" key="3">
    <source>
        <dbReference type="ARBA" id="ARBA00022448"/>
    </source>
</evidence>
<dbReference type="InterPro" id="IPR004841">
    <property type="entry name" value="AA-permease/SLC12A_dom"/>
</dbReference>
<evidence type="ECO:0000256" key="7">
    <source>
        <dbReference type="SAM" id="Phobius"/>
    </source>
</evidence>
<dbReference type="PANTHER" id="PTHR11827">
    <property type="entry name" value="SOLUTE CARRIER FAMILY 12, CATION COTRANSPORTERS"/>
    <property type="match status" value="1"/>
</dbReference>
<keyword evidence="4 7" id="KW-0812">Transmembrane</keyword>
<comment type="subcellular location">
    <subcellularLocation>
        <location evidence="1">Membrane</location>
        <topology evidence="1">Multi-pass membrane protein</topology>
    </subcellularLocation>
</comment>
<evidence type="ECO:0000256" key="2">
    <source>
        <dbReference type="ARBA" id="ARBA00010593"/>
    </source>
</evidence>
<feature type="domain" description="Amino acid permease/ SLC12A" evidence="8">
    <location>
        <begin position="99"/>
        <end position="392"/>
    </location>
</feature>
<feature type="transmembrane region" description="Helical" evidence="7">
    <location>
        <begin position="173"/>
        <end position="194"/>
    </location>
</feature>
<sequence>MCFFFFRLTVRVRADDSATKPSLTIEDQGMLSPTNSTIFDRQVRDAGLELFEMDPLVDVLVLKKMANQRDAPESPREGDDVGLTSVRIKKGAKLGTLMGVFIPCLQNILGIIFYIRMSWIIGMAGVGQSLGLIALCCSCTFLTGLSLSAIATNGAMKGGGPYFLIGRALGPEVGVSIGLCFFFGNAVAASMYILGAVETILNAIPDMALFGATTTQVDTNLTMPDAVHNITSHVKSPNLHDLQVYGIIITILLCLIVFGGVKILASVGPLFLIPVLLSVVLIFIGMFVSPRDGQPDDVTGIRWSTFVENWDPAYQRTNSNGIPARDGIMNWAFRDLVGLFFPAVTGIMAGSNRSASLKDTQRSIPVGTLGAITSTTFMYFFATFMFGAVATRHRLLTDR</sequence>
<feature type="transmembrane region" description="Helical" evidence="7">
    <location>
        <begin position="268"/>
        <end position="288"/>
    </location>
</feature>
<name>A0A388L8C4_CHABU</name>
<accession>A0A388L8C4</accession>
<keyword evidence="10" id="KW-1185">Reference proteome</keyword>
<gene>
    <name evidence="9" type="ORF">CBR_g27773</name>
</gene>
<protein>
    <recommendedName>
        <fullName evidence="8">Amino acid permease/ SLC12A domain-containing protein</fullName>
    </recommendedName>
</protein>
<dbReference type="Pfam" id="PF00324">
    <property type="entry name" value="AA_permease"/>
    <property type="match status" value="1"/>
</dbReference>
<dbReference type="GO" id="GO:0016020">
    <property type="term" value="C:membrane"/>
    <property type="evidence" value="ECO:0007669"/>
    <property type="project" value="UniProtKB-SubCell"/>
</dbReference>